<evidence type="ECO:0000313" key="7">
    <source>
        <dbReference type="Proteomes" id="UP000239480"/>
    </source>
</evidence>
<keyword evidence="3" id="KW-0378">Hydrolase</keyword>
<gene>
    <name evidence="6" type="ORF">CLV78_101615</name>
</gene>
<dbReference type="Pfam" id="PF01520">
    <property type="entry name" value="Amidase_3"/>
    <property type="match status" value="1"/>
</dbReference>
<dbReference type="SUPFAM" id="SSF53187">
    <property type="entry name" value="Zn-dependent exopeptidases"/>
    <property type="match status" value="1"/>
</dbReference>
<evidence type="ECO:0000313" key="6">
    <source>
        <dbReference type="EMBL" id="PRY26517.1"/>
    </source>
</evidence>
<dbReference type="GO" id="GO:0009253">
    <property type="term" value="P:peptidoglycan catabolic process"/>
    <property type="evidence" value="ECO:0007669"/>
    <property type="project" value="InterPro"/>
</dbReference>
<dbReference type="CDD" id="cd02696">
    <property type="entry name" value="MurNAc-LAA"/>
    <property type="match status" value="1"/>
</dbReference>
<dbReference type="AlphaFoldDB" id="A0A2T0RZB5"/>
<evidence type="ECO:0000256" key="3">
    <source>
        <dbReference type="ARBA" id="ARBA00022801"/>
    </source>
</evidence>
<accession>A0A2T0RZB5</accession>
<comment type="caution">
    <text evidence="6">The sequence shown here is derived from an EMBL/GenBank/DDBJ whole genome shotgun (WGS) entry which is preliminary data.</text>
</comment>
<proteinExistence type="predicted"/>
<dbReference type="PANTHER" id="PTHR30404:SF0">
    <property type="entry name" value="N-ACETYLMURAMOYL-L-ALANINE AMIDASE AMIC"/>
    <property type="match status" value="1"/>
</dbReference>
<reference evidence="6 7" key="1">
    <citation type="submission" date="2018-03" db="EMBL/GenBank/DDBJ databases">
        <title>Genomic Encyclopedia of Archaeal and Bacterial Type Strains, Phase II (KMG-II): from individual species to whole genera.</title>
        <authorList>
            <person name="Goeker M."/>
        </authorList>
    </citation>
    <scope>NUCLEOTIDE SEQUENCE [LARGE SCALE GENOMIC DNA]</scope>
    <source>
        <strain evidence="6 7">DSM 29328</strain>
    </source>
</reference>
<evidence type="ECO:0000256" key="2">
    <source>
        <dbReference type="ARBA" id="ARBA00011901"/>
    </source>
</evidence>
<dbReference type="Pfam" id="PF11741">
    <property type="entry name" value="AMIN"/>
    <property type="match status" value="1"/>
</dbReference>
<feature type="region of interest" description="Disordered" evidence="4">
    <location>
        <begin position="162"/>
        <end position="189"/>
    </location>
</feature>
<dbReference type="GO" id="GO:0008745">
    <property type="term" value="F:N-acetylmuramoyl-L-alanine amidase activity"/>
    <property type="evidence" value="ECO:0007669"/>
    <property type="project" value="UniProtKB-EC"/>
</dbReference>
<evidence type="ECO:0000256" key="4">
    <source>
        <dbReference type="SAM" id="MobiDB-lite"/>
    </source>
</evidence>
<dbReference type="GO" id="GO:0030288">
    <property type="term" value="C:outer membrane-bounded periplasmic space"/>
    <property type="evidence" value="ECO:0007669"/>
    <property type="project" value="TreeGrafter"/>
</dbReference>
<sequence>MGYIPGKRRQSGQFTMILRILGLLALLVVSAVPLPGRAEEELFALAQLDLEASGLVEHADGFDLVLKISQPVPYRVATLTNPPRLVLDFREVDFSRMGPGGLGYVPAISGMRHGAITAGWSRLVVDLKGPFAVETAVMQTGMEDGSARIEVAMRETDEATFNARSGAQAGGSDGSESEEAATSHPVPQSDEVLKVVLDPGHGGIDPGAIYDGVHEADLVLTFAQELRETLLRNEGFDVVLTRTDDSFVSLEARIAIARRAGAEVFISLHADAVSEGIARGAQVYTLSDRATSAATRKLAERHDRGDLLAGVDLSDQDDEVARVLMSIARNETTPRTEALAGALVQGLRAAGVRLHKRPKESAGFSVLKTPDVPSVLVELGFMSNPKELEKLQNPDWRKSTAEALSTGLAAWAAEDRARDELKRK</sequence>
<comment type="catalytic activity">
    <reaction evidence="1">
        <text>Hydrolyzes the link between N-acetylmuramoyl residues and L-amino acid residues in certain cell-wall glycopeptides.</text>
        <dbReference type="EC" id="3.5.1.28"/>
    </reaction>
</comment>
<keyword evidence="7" id="KW-1185">Reference proteome</keyword>
<feature type="domain" description="MurNAc-LAA" evidence="5">
    <location>
        <begin position="254"/>
        <end position="409"/>
    </location>
</feature>
<dbReference type="InterPro" id="IPR050695">
    <property type="entry name" value="N-acetylmuramoyl_amidase_3"/>
</dbReference>
<dbReference type="PANTHER" id="PTHR30404">
    <property type="entry name" value="N-ACETYLMURAMOYL-L-ALANINE AMIDASE"/>
    <property type="match status" value="1"/>
</dbReference>
<dbReference type="EMBL" id="PVTD01000001">
    <property type="protein sequence ID" value="PRY26517.1"/>
    <property type="molecule type" value="Genomic_DNA"/>
</dbReference>
<dbReference type="Proteomes" id="UP000239480">
    <property type="component" value="Unassembled WGS sequence"/>
</dbReference>
<dbReference type="InterPro" id="IPR002508">
    <property type="entry name" value="MurNAc-LAA_cat"/>
</dbReference>
<protein>
    <recommendedName>
        <fullName evidence="2">N-acetylmuramoyl-L-alanine amidase</fullName>
        <ecNumber evidence="2">3.5.1.28</ecNumber>
    </recommendedName>
</protein>
<dbReference type="SMART" id="SM00646">
    <property type="entry name" value="Ami_3"/>
    <property type="match status" value="1"/>
</dbReference>
<dbReference type="Gene3D" id="3.40.630.40">
    <property type="entry name" value="Zn-dependent exopeptidases"/>
    <property type="match status" value="1"/>
</dbReference>
<dbReference type="EC" id="3.5.1.28" evidence="2"/>
<dbReference type="InterPro" id="IPR021731">
    <property type="entry name" value="AMIN_dom"/>
</dbReference>
<evidence type="ECO:0000256" key="1">
    <source>
        <dbReference type="ARBA" id="ARBA00001561"/>
    </source>
</evidence>
<name>A0A2T0RZB5_9RHOB</name>
<organism evidence="6 7">
    <name type="scientific">Aliiruegeria haliotis</name>
    <dbReference type="NCBI Taxonomy" id="1280846"/>
    <lineage>
        <taxon>Bacteria</taxon>
        <taxon>Pseudomonadati</taxon>
        <taxon>Pseudomonadota</taxon>
        <taxon>Alphaproteobacteria</taxon>
        <taxon>Rhodobacterales</taxon>
        <taxon>Roseobacteraceae</taxon>
        <taxon>Aliiruegeria</taxon>
    </lineage>
</organism>
<evidence type="ECO:0000259" key="5">
    <source>
        <dbReference type="SMART" id="SM00646"/>
    </source>
</evidence>
<dbReference type="Gene3D" id="2.60.40.3500">
    <property type="match status" value="1"/>
</dbReference>